<dbReference type="GO" id="GO:0003729">
    <property type="term" value="F:mRNA binding"/>
    <property type="evidence" value="ECO:0007669"/>
    <property type="project" value="TreeGrafter"/>
</dbReference>
<dbReference type="PANTHER" id="PTHR45987:SF11">
    <property type="entry name" value="OS07G0626100 PROTEIN"/>
    <property type="match status" value="1"/>
</dbReference>
<dbReference type="AlphaFoldDB" id="A0A6P5YI98"/>
<gene>
    <name evidence="6" type="primary">LOC111292109</name>
</gene>
<dbReference type="HAMAP" id="MF_00368">
    <property type="entry name" value="Ribosomal_bL12"/>
    <property type="match status" value="1"/>
</dbReference>
<dbReference type="GO" id="GO:1990904">
    <property type="term" value="C:ribonucleoprotein complex"/>
    <property type="evidence" value="ECO:0007669"/>
    <property type="project" value="UniProtKB-KW"/>
</dbReference>
<dbReference type="CDD" id="cd00387">
    <property type="entry name" value="Ribosomal_L7_L12"/>
    <property type="match status" value="1"/>
</dbReference>
<keyword evidence="5" id="KW-1185">Reference proteome</keyword>
<evidence type="ECO:0000256" key="3">
    <source>
        <dbReference type="ARBA" id="ARBA00023274"/>
    </source>
</evidence>
<proteinExistence type="inferred from homology"/>
<dbReference type="GeneID" id="111292109"/>
<accession>A0A6P5YI98</accession>
<dbReference type="GO" id="GO:0006412">
    <property type="term" value="P:translation"/>
    <property type="evidence" value="ECO:0007669"/>
    <property type="project" value="InterPro"/>
</dbReference>
<reference evidence="6" key="1">
    <citation type="submission" date="2025-08" db="UniProtKB">
        <authorList>
            <consortium name="RefSeq"/>
        </authorList>
    </citation>
    <scope>IDENTIFICATION</scope>
    <source>
        <tissue evidence="6">Fruit stalk</tissue>
    </source>
</reference>
<dbReference type="KEGG" id="dzi:111292109"/>
<protein>
    <submittedName>
        <fullName evidence="6">Uncharacterized protein LOC111292109</fullName>
    </submittedName>
</protein>
<dbReference type="FunFam" id="3.30.1390.10:FF:000001">
    <property type="entry name" value="50S ribosomal protein L7/L12"/>
    <property type="match status" value="1"/>
</dbReference>
<dbReference type="Pfam" id="PF00542">
    <property type="entry name" value="Ribosomal_L12"/>
    <property type="match status" value="1"/>
</dbReference>
<evidence type="ECO:0000313" key="6">
    <source>
        <dbReference type="RefSeq" id="XP_022740065.1"/>
    </source>
</evidence>
<dbReference type="GO" id="GO:0003735">
    <property type="term" value="F:structural constituent of ribosome"/>
    <property type="evidence" value="ECO:0007669"/>
    <property type="project" value="InterPro"/>
</dbReference>
<evidence type="ECO:0000259" key="4">
    <source>
        <dbReference type="Pfam" id="PF00542"/>
    </source>
</evidence>
<name>A0A6P5YI98_DURZI</name>
<dbReference type="RefSeq" id="XP_022740065.1">
    <property type="nucleotide sequence ID" value="XM_022884330.1"/>
</dbReference>
<organism evidence="5 6">
    <name type="scientific">Durio zibethinus</name>
    <name type="common">Durian</name>
    <dbReference type="NCBI Taxonomy" id="66656"/>
    <lineage>
        <taxon>Eukaryota</taxon>
        <taxon>Viridiplantae</taxon>
        <taxon>Streptophyta</taxon>
        <taxon>Embryophyta</taxon>
        <taxon>Tracheophyta</taxon>
        <taxon>Spermatophyta</taxon>
        <taxon>Magnoliopsida</taxon>
        <taxon>eudicotyledons</taxon>
        <taxon>Gunneridae</taxon>
        <taxon>Pentapetalae</taxon>
        <taxon>rosids</taxon>
        <taxon>malvids</taxon>
        <taxon>Malvales</taxon>
        <taxon>Malvaceae</taxon>
        <taxon>Helicteroideae</taxon>
        <taxon>Durio</taxon>
    </lineage>
</organism>
<comment type="similarity">
    <text evidence="1">Belongs to the bacterial ribosomal protein bL12 family.</text>
</comment>
<dbReference type="Proteomes" id="UP000515121">
    <property type="component" value="Unplaced"/>
</dbReference>
<keyword evidence="2" id="KW-0689">Ribosomal protein</keyword>
<evidence type="ECO:0000256" key="1">
    <source>
        <dbReference type="ARBA" id="ARBA00007197"/>
    </source>
</evidence>
<dbReference type="OrthoDB" id="250175at2759"/>
<dbReference type="Gene3D" id="3.30.1390.10">
    <property type="match status" value="1"/>
</dbReference>
<evidence type="ECO:0000256" key="2">
    <source>
        <dbReference type="ARBA" id="ARBA00022980"/>
    </source>
</evidence>
<dbReference type="GO" id="GO:0005840">
    <property type="term" value="C:ribosome"/>
    <property type="evidence" value="ECO:0007669"/>
    <property type="project" value="UniProtKB-KW"/>
</dbReference>
<sequence>MFLITAKIPPNSLIKLLISSPSKPISRFFSTTIAEDRTQKLERIADELFDLTKLERYDYSILFHLKLGLNRYGPAVSGVTSAAPSAPGSASGAAESKAAEKTAFDIKLEKFDAAAKIKIIKEVRAFTELGLKEAKDLVEKVPVVVKKGVTKEEAEAIIKKLQALGADMFPRLRMLNEMEVEAMALSLVQFDTLIVVAACYQLY</sequence>
<keyword evidence="3" id="KW-0687">Ribonucleoprotein</keyword>
<dbReference type="InterPro" id="IPR000206">
    <property type="entry name" value="Ribosomal_bL12"/>
</dbReference>
<dbReference type="SUPFAM" id="SSF54736">
    <property type="entry name" value="ClpS-like"/>
    <property type="match status" value="1"/>
</dbReference>
<feature type="domain" description="Large ribosomal subunit protein bL12 C-terminal" evidence="4">
    <location>
        <begin position="104"/>
        <end position="167"/>
    </location>
</feature>
<dbReference type="PANTHER" id="PTHR45987">
    <property type="entry name" value="39S RIBOSOMAL PROTEIN L12"/>
    <property type="match status" value="1"/>
</dbReference>
<dbReference type="InterPro" id="IPR014719">
    <property type="entry name" value="Ribosomal_bL12_C/ClpS-like"/>
</dbReference>
<evidence type="ECO:0000313" key="5">
    <source>
        <dbReference type="Proteomes" id="UP000515121"/>
    </source>
</evidence>
<dbReference type="InterPro" id="IPR013823">
    <property type="entry name" value="Ribosomal_bL12_C"/>
</dbReference>